<gene>
    <name evidence="5" type="ORF">ACFQRF_02905</name>
</gene>
<evidence type="ECO:0000313" key="6">
    <source>
        <dbReference type="Proteomes" id="UP001596540"/>
    </source>
</evidence>
<dbReference type="Pfam" id="PF06737">
    <property type="entry name" value="Transglycosylas"/>
    <property type="match status" value="1"/>
</dbReference>
<dbReference type="Pfam" id="PF07501">
    <property type="entry name" value="G5"/>
    <property type="match status" value="1"/>
</dbReference>
<keyword evidence="6" id="KW-1185">Reference proteome</keyword>
<evidence type="ECO:0000313" key="5">
    <source>
        <dbReference type="EMBL" id="MFC7326680.1"/>
    </source>
</evidence>
<keyword evidence="2" id="KW-0732">Signal</keyword>
<dbReference type="InterPro" id="IPR023346">
    <property type="entry name" value="Lysozyme-like_dom_sf"/>
</dbReference>
<dbReference type="InterPro" id="IPR007137">
    <property type="entry name" value="DUF348"/>
</dbReference>
<comment type="caution">
    <text evidence="5">The sequence shown here is derived from an EMBL/GenBank/DDBJ whole genome shotgun (WGS) entry which is preliminary data.</text>
</comment>
<evidence type="ECO:0000256" key="1">
    <source>
        <dbReference type="ARBA" id="ARBA00010830"/>
    </source>
</evidence>
<keyword evidence="3" id="KW-0378">Hydrolase</keyword>
<dbReference type="Gene3D" id="1.10.530.10">
    <property type="match status" value="1"/>
</dbReference>
<proteinExistence type="inferred from homology"/>
<evidence type="ECO:0000259" key="4">
    <source>
        <dbReference type="PROSITE" id="PS51109"/>
    </source>
</evidence>
<dbReference type="Pfam" id="PF03990">
    <property type="entry name" value="DUF348"/>
    <property type="match status" value="3"/>
</dbReference>
<evidence type="ECO:0000256" key="2">
    <source>
        <dbReference type="ARBA" id="ARBA00022729"/>
    </source>
</evidence>
<dbReference type="SMART" id="SM01208">
    <property type="entry name" value="G5"/>
    <property type="match status" value="1"/>
</dbReference>
<dbReference type="InterPro" id="IPR011098">
    <property type="entry name" value="G5_dom"/>
</dbReference>
<dbReference type="RefSeq" id="WP_379868549.1">
    <property type="nucleotide sequence ID" value="NZ_JBHTBH010000001.1"/>
</dbReference>
<evidence type="ECO:0000256" key="3">
    <source>
        <dbReference type="ARBA" id="ARBA00022801"/>
    </source>
</evidence>
<dbReference type="PANTHER" id="PTHR39160:SF4">
    <property type="entry name" value="RESUSCITATION-PROMOTING FACTOR RPFB"/>
    <property type="match status" value="1"/>
</dbReference>
<name>A0ABW2KBK2_9ACTN</name>
<dbReference type="PROSITE" id="PS51109">
    <property type="entry name" value="G5"/>
    <property type="match status" value="1"/>
</dbReference>
<sequence>MSRRSRPVVIGAAVAAVLIAMGGGTAFAMDKRISLVVDGESETVHTFGASVQEVLDSAGVELGEHDAVAPSLDTELGQGAQVLVRSGRQLTLDIDGEEQTHWVTALTVGEALDQIGMGEEALELSVDRAAEVPVSGLDVEASRGQHVVILRDRVRLEVDTTAATVGELLTENGIELGEHDKVSPAADEEPTDGMVVKVMQMLTEPKTEEVPIEAEVEERENPDLEKGEENVIQEPKDGLKEVTTAMIMRDGQETEYVIEEEIIEEPVDGIVEIGTKEDVSPNVGGEADSLNWAALAQCESGGDPTAVNPAGYYGLYQFSQATWESAGGSGLPSEASPDEQTMRAKTLYNLVNGNWQGQWPECGVHLFD</sequence>
<dbReference type="Gene3D" id="2.20.230.10">
    <property type="entry name" value="Resuscitation-promoting factor rpfb"/>
    <property type="match status" value="1"/>
</dbReference>
<dbReference type="InterPro" id="IPR010618">
    <property type="entry name" value="RPF"/>
</dbReference>
<dbReference type="CDD" id="cd13925">
    <property type="entry name" value="RPF"/>
    <property type="match status" value="1"/>
</dbReference>
<feature type="domain" description="G5" evidence="4">
    <location>
        <begin position="198"/>
        <end position="277"/>
    </location>
</feature>
<dbReference type="PANTHER" id="PTHR39160">
    <property type="entry name" value="CELL WALL-BINDING PROTEIN YOCH"/>
    <property type="match status" value="1"/>
</dbReference>
<reference evidence="6" key="1">
    <citation type="journal article" date="2019" name="Int. J. Syst. Evol. Microbiol.">
        <title>The Global Catalogue of Microorganisms (GCM) 10K type strain sequencing project: providing services to taxonomists for standard genome sequencing and annotation.</title>
        <authorList>
            <consortium name="The Broad Institute Genomics Platform"/>
            <consortium name="The Broad Institute Genome Sequencing Center for Infectious Disease"/>
            <person name="Wu L."/>
            <person name="Ma J."/>
        </authorList>
    </citation>
    <scope>NUCLEOTIDE SEQUENCE [LARGE SCALE GENOMIC DNA]</scope>
    <source>
        <strain evidence="6">CGMCC 4.7382</strain>
    </source>
</reference>
<comment type="similarity">
    <text evidence="1">Belongs to the transglycosylase family. Rpf subfamily.</text>
</comment>
<accession>A0ABW2KBK2</accession>
<dbReference type="Proteomes" id="UP001596540">
    <property type="component" value="Unassembled WGS sequence"/>
</dbReference>
<dbReference type="SUPFAM" id="SSF53955">
    <property type="entry name" value="Lysozyme-like"/>
    <property type="match status" value="1"/>
</dbReference>
<organism evidence="5 6">
    <name type="scientific">Marinactinospora rubrisoli</name>
    <dbReference type="NCBI Taxonomy" id="2715399"/>
    <lineage>
        <taxon>Bacteria</taxon>
        <taxon>Bacillati</taxon>
        <taxon>Actinomycetota</taxon>
        <taxon>Actinomycetes</taxon>
        <taxon>Streptosporangiales</taxon>
        <taxon>Nocardiopsidaceae</taxon>
        <taxon>Marinactinospora</taxon>
    </lineage>
</organism>
<protein>
    <submittedName>
        <fullName evidence="5">Ubiquitin-like domain-containing protein</fullName>
    </submittedName>
</protein>
<dbReference type="InterPro" id="IPR051933">
    <property type="entry name" value="Resuscitation_pf_RpfB"/>
</dbReference>
<dbReference type="EMBL" id="JBHTBH010000001">
    <property type="protein sequence ID" value="MFC7326680.1"/>
    <property type="molecule type" value="Genomic_DNA"/>
</dbReference>